<organism evidence="1 2">
    <name type="scientific">Sphingomonas insulae</name>
    <dbReference type="NCBI Taxonomy" id="424800"/>
    <lineage>
        <taxon>Bacteria</taxon>
        <taxon>Pseudomonadati</taxon>
        <taxon>Pseudomonadota</taxon>
        <taxon>Alphaproteobacteria</taxon>
        <taxon>Sphingomonadales</taxon>
        <taxon>Sphingomonadaceae</taxon>
        <taxon>Sphingomonas</taxon>
    </lineage>
</organism>
<evidence type="ECO:0000313" key="2">
    <source>
        <dbReference type="Proteomes" id="UP001500238"/>
    </source>
</evidence>
<sequence>MSGFFSPADICRFSEARDDAHHMLRCGPNEHVTLVDIRGMQIQGQESVAEFAALLSRKEHASKRIAFVVSQSLARLQIQRAASGRDAGYFIDDPIAAEQWLFAHERVTT</sequence>
<name>A0ABP3T5T1_9SPHN</name>
<protein>
    <recommendedName>
        <fullName evidence="3">STAS/SEC14 domain-containing protein</fullName>
    </recommendedName>
</protein>
<comment type="caution">
    <text evidence="1">The sequence shown here is derived from an EMBL/GenBank/DDBJ whole genome shotgun (WGS) entry which is preliminary data.</text>
</comment>
<evidence type="ECO:0000313" key="1">
    <source>
        <dbReference type="EMBL" id="GAA0675399.1"/>
    </source>
</evidence>
<dbReference type="Proteomes" id="UP001500238">
    <property type="component" value="Unassembled WGS sequence"/>
</dbReference>
<proteinExistence type="predicted"/>
<evidence type="ECO:0008006" key="3">
    <source>
        <dbReference type="Google" id="ProtNLM"/>
    </source>
</evidence>
<gene>
    <name evidence="1" type="ORF">GCM10009102_29560</name>
</gene>
<keyword evidence="2" id="KW-1185">Reference proteome</keyword>
<dbReference type="EMBL" id="BAAAES010000011">
    <property type="protein sequence ID" value="GAA0675399.1"/>
    <property type="molecule type" value="Genomic_DNA"/>
</dbReference>
<reference evidence="2" key="1">
    <citation type="journal article" date="2019" name="Int. J. Syst. Evol. Microbiol.">
        <title>The Global Catalogue of Microorganisms (GCM) 10K type strain sequencing project: providing services to taxonomists for standard genome sequencing and annotation.</title>
        <authorList>
            <consortium name="The Broad Institute Genomics Platform"/>
            <consortium name="The Broad Institute Genome Sequencing Center for Infectious Disease"/>
            <person name="Wu L."/>
            <person name="Ma J."/>
        </authorList>
    </citation>
    <scope>NUCLEOTIDE SEQUENCE [LARGE SCALE GENOMIC DNA]</scope>
    <source>
        <strain evidence="2">JCM 14603</strain>
    </source>
</reference>
<accession>A0ABP3T5T1</accession>